<evidence type="ECO:0000313" key="3">
    <source>
        <dbReference type="Proteomes" id="UP000287171"/>
    </source>
</evidence>
<keyword evidence="1" id="KW-1133">Transmembrane helix</keyword>
<name>A0A402BDP1_9CHLR</name>
<keyword evidence="3" id="KW-1185">Reference proteome</keyword>
<comment type="caution">
    <text evidence="2">The sequence shown here is derived from an EMBL/GenBank/DDBJ whole genome shotgun (WGS) entry which is preliminary data.</text>
</comment>
<gene>
    <name evidence="2" type="ORF">KDA_49100</name>
</gene>
<evidence type="ECO:0000313" key="2">
    <source>
        <dbReference type="EMBL" id="GCE29426.1"/>
    </source>
</evidence>
<evidence type="ECO:0000256" key="1">
    <source>
        <dbReference type="SAM" id="Phobius"/>
    </source>
</evidence>
<keyword evidence="1" id="KW-0472">Membrane</keyword>
<sequence>MSATVLTAFTPAVQVLPTAEGYSVAALVNIGILLVALALSIALARRGEN</sequence>
<reference evidence="3" key="1">
    <citation type="submission" date="2018-12" db="EMBL/GenBank/DDBJ databases">
        <title>Tengunoibacter tsumagoiensis gen. nov., sp. nov., Dictyobacter kobayashii sp. nov., D. alpinus sp. nov., and D. joshuensis sp. nov. and description of Dictyobacteraceae fam. nov. within the order Ktedonobacterales isolated from Tengu-no-mugimeshi.</title>
        <authorList>
            <person name="Wang C.M."/>
            <person name="Zheng Y."/>
            <person name="Sakai Y."/>
            <person name="Toyoda A."/>
            <person name="Minakuchi Y."/>
            <person name="Abe K."/>
            <person name="Yokota A."/>
            <person name="Yabe S."/>
        </authorList>
    </citation>
    <scope>NUCLEOTIDE SEQUENCE [LARGE SCALE GENOMIC DNA]</scope>
    <source>
        <strain evidence="3">Uno16</strain>
    </source>
</reference>
<feature type="transmembrane region" description="Helical" evidence="1">
    <location>
        <begin position="25"/>
        <end position="44"/>
    </location>
</feature>
<accession>A0A402BDP1</accession>
<keyword evidence="1" id="KW-0812">Transmembrane</keyword>
<dbReference type="EMBL" id="BIFT01000002">
    <property type="protein sequence ID" value="GCE29426.1"/>
    <property type="molecule type" value="Genomic_DNA"/>
</dbReference>
<dbReference type="AlphaFoldDB" id="A0A402BDP1"/>
<dbReference type="Proteomes" id="UP000287171">
    <property type="component" value="Unassembled WGS sequence"/>
</dbReference>
<proteinExistence type="predicted"/>
<organism evidence="2 3">
    <name type="scientific">Dictyobacter alpinus</name>
    <dbReference type="NCBI Taxonomy" id="2014873"/>
    <lineage>
        <taxon>Bacteria</taxon>
        <taxon>Bacillati</taxon>
        <taxon>Chloroflexota</taxon>
        <taxon>Ktedonobacteria</taxon>
        <taxon>Ktedonobacterales</taxon>
        <taxon>Dictyobacteraceae</taxon>
        <taxon>Dictyobacter</taxon>
    </lineage>
</organism>
<protein>
    <submittedName>
        <fullName evidence="2">Uncharacterized protein</fullName>
    </submittedName>
</protein>